<dbReference type="Pfam" id="PF02915">
    <property type="entry name" value="Rubrerythrin"/>
    <property type="match status" value="1"/>
</dbReference>
<protein>
    <submittedName>
        <fullName evidence="2">Bacterioferritin</fullName>
    </submittedName>
</protein>
<comment type="caution">
    <text evidence="2">The sequence shown here is derived from an EMBL/GenBank/DDBJ whole genome shotgun (WGS) entry which is preliminary data.</text>
</comment>
<organism evidence="2 3">
    <name type="scientific">Longibaculum muris</name>
    <dbReference type="NCBI Taxonomy" id="1796628"/>
    <lineage>
        <taxon>Bacteria</taxon>
        <taxon>Bacillati</taxon>
        <taxon>Bacillota</taxon>
        <taxon>Erysipelotrichia</taxon>
        <taxon>Erysipelotrichales</taxon>
        <taxon>Coprobacillaceae</taxon>
        <taxon>Longibaculum</taxon>
    </lineage>
</organism>
<dbReference type="EMBL" id="SMCQ01000014">
    <property type="protein sequence ID" value="TCV97918.1"/>
    <property type="molecule type" value="Genomic_DNA"/>
</dbReference>
<evidence type="ECO:0000259" key="1">
    <source>
        <dbReference type="Pfam" id="PF02915"/>
    </source>
</evidence>
<dbReference type="InterPro" id="IPR012347">
    <property type="entry name" value="Ferritin-like"/>
</dbReference>
<sequence>MNYCVNKPYPSVEQLDMNVAYGQMMLSNLGGLHSEMNAVSLYFYNHVITKQSWPKLAKVMQEISFVEMHHLEIFADMCTHLAVDPRLWDCQNDFLEYWSPGYNVYPRQMNIMLENAIKEEENTIRIYQSQIACIDEPIIQDVLNRIILDEQLHIHIFQELLDEYNQNRQERMKTDFY</sequence>
<feature type="domain" description="Rubrerythrin diiron-binding" evidence="1">
    <location>
        <begin position="33"/>
        <end position="161"/>
    </location>
</feature>
<dbReference type="AlphaFoldDB" id="A0A4R3Z121"/>
<dbReference type="SUPFAM" id="SSF47240">
    <property type="entry name" value="Ferritin-like"/>
    <property type="match status" value="1"/>
</dbReference>
<dbReference type="GO" id="GO:0046872">
    <property type="term" value="F:metal ion binding"/>
    <property type="evidence" value="ECO:0007669"/>
    <property type="project" value="InterPro"/>
</dbReference>
<dbReference type="InterPro" id="IPR009078">
    <property type="entry name" value="Ferritin-like_SF"/>
</dbReference>
<keyword evidence="3" id="KW-1185">Reference proteome</keyword>
<dbReference type="GO" id="GO:0016491">
    <property type="term" value="F:oxidoreductase activity"/>
    <property type="evidence" value="ECO:0007669"/>
    <property type="project" value="InterPro"/>
</dbReference>
<accession>A0A4R3Z121</accession>
<dbReference type="Proteomes" id="UP000295515">
    <property type="component" value="Unassembled WGS sequence"/>
</dbReference>
<evidence type="ECO:0000313" key="3">
    <source>
        <dbReference type="Proteomes" id="UP000295515"/>
    </source>
</evidence>
<name>A0A4R3Z121_9FIRM</name>
<dbReference type="RefSeq" id="WP_066447052.1">
    <property type="nucleotide sequence ID" value="NZ_JANKBF010000004.1"/>
</dbReference>
<proteinExistence type="predicted"/>
<dbReference type="CDD" id="cd07908">
    <property type="entry name" value="Mn_catalase_like"/>
    <property type="match status" value="1"/>
</dbReference>
<evidence type="ECO:0000313" key="2">
    <source>
        <dbReference type="EMBL" id="TCV97918.1"/>
    </source>
</evidence>
<gene>
    <name evidence="2" type="ORF">EDD60_11486</name>
</gene>
<reference evidence="2 3" key="1">
    <citation type="submission" date="2019-03" db="EMBL/GenBank/DDBJ databases">
        <title>Genomic Encyclopedia of Type Strains, Phase IV (KMG-IV): sequencing the most valuable type-strain genomes for metagenomic binning, comparative biology and taxonomic classification.</title>
        <authorList>
            <person name="Goeker M."/>
        </authorList>
    </citation>
    <scope>NUCLEOTIDE SEQUENCE [LARGE SCALE GENOMIC DNA]</scope>
    <source>
        <strain evidence="2 3">DSM 29487</strain>
    </source>
</reference>
<dbReference type="InterPro" id="IPR003251">
    <property type="entry name" value="Rr_diiron-bd_dom"/>
</dbReference>
<dbReference type="GeneID" id="98915823"/>
<dbReference type="Gene3D" id="1.20.1260.10">
    <property type="match status" value="1"/>
</dbReference>